<protein>
    <recommendedName>
        <fullName evidence="3">Nucleolar protein 16</fullName>
    </recommendedName>
</protein>
<keyword evidence="4" id="KW-0539">Nucleus</keyword>
<comment type="similarity">
    <text evidence="2">Belongs to the NOP16 family.</text>
</comment>
<evidence type="ECO:0000256" key="1">
    <source>
        <dbReference type="ARBA" id="ARBA00004604"/>
    </source>
</evidence>
<sequence length="208" mass="24858">MRHHGDSDFARMGVRQRKKMRKQFRYETNRKREFNKGKKTKIDIEVIRKVWDKSKSTHTNMAQLGLEYKLNKIMPPNEMETDVQKKDIVDEGKQKAVVETLEGQVKNQVAKTKLPPRLTHSQRSYIRYMMQRHGTNYYAMSKDPKNYYQDTPKQLEAKIKSYMDNPRYYIPEMRKKGLLPAKLAEKKQKVQDKKKKAQKKKFNSKKKS</sequence>
<gene>
    <name evidence="6" type="ORF">C7M84_005226</name>
</gene>
<dbReference type="EMBL" id="QCYY01001686">
    <property type="protein sequence ID" value="ROT76158.1"/>
    <property type="molecule type" value="Genomic_DNA"/>
</dbReference>
<organism evidence="6 7">
    <name type="scientific">Penaeus vannamei</name>
    <name type="common">Whiteleg shrimp</name>
    <name type="synonym">Litopenaeus vannamei</name>
    <dbReference type="NCBI Taxonomy" id="6689"/>
    <lineage>
        <taxon>Eukaryota</taxon>
        <taxon>Metazoa</taxon>
        <taxon>Ecdysozoa</taxon>
        <taxon>Arthropoda</taxon>
        <taxon>Crustacea</taxon>
        <taxon>Multicrustacea</taxon>
        <taxon>Malacostraca</taxon>
        <taxon>Eumalacostraca</taxon>
        <taxon>Eucarida</taxon>
        <taxon>Decapoda</taxon>
        <taxon>Dendrobranchiata</taxon>
        <taxon>Penaeoidea</taxon>
        <taxon>Penaeidae</taxon>
        <taxon>Penaeus</taxon>
    </lineage>
</organism>
<dbReference type="InterPro" id="IPR019002">
    <property type="entry name" value="Ribosome_biogenesis_Nop16"/>
</dbReference>
<dbReference type="AlphaFoldDB" id="A0A423TI78"/>
<keyword evidence="7" id="KW-1185">Reference proteome</keyword>
<name>A0A423TI78_PENVA</name>
<evidence type="ECO:0000256" key="5">
    <source>
        <dbReference type="SAM" id="MobiDB-lite"/>
    </source>
</evidence>
<comment type="subcellular location">
    <subcellularLocation>
        <location evidence="1">Nucleus</location>
        <location evidence="1">Nucleolus</location>
    </subcellularLocation>
</comment>
<evidence type="ECO:0000256" key="3">
    <source>
        <dbReference type="ARBA" id="ARBA00015522"/>
    </source>
</evidence>
<accession>A0A423TI78</accession>
<feature type="region of interest" description="Disordered" evidence="5">
    <location>
        <begin position="185"/>
        <end position="208"/>
    </location>
</feature>
<evidence type="ECO:0000256" key="4">
    <source>
        <dbReference type="ARBA" id="ARBA00023242"/>
    </source>
</evidence>
<evidence type="ECO:0000256" key="2">
    <source>
        <dbReference type="ARBA" id="ARBA00008479"/>
    </source>
</evidence>
<dbReference type="GO" id="GO:0042273">
    <property type="term" value="P:ribosomal large subunit biogenesis"/>
    <property type="evidence" value="ECO:0007669"/>
    <property type="project" value="TreeGrafter"/>
</dbReference>
<evidence type="ECO:0000313" key="7">
    <source>
        <dbReference type="Proteomes" id="UP000283509"/>
    </source>
</evidence>
<feature type="region of interest" description="Disordered" evidence="5">
    <location>
        <begin position="1"/>
        <end position="21"/>
    </location>
</feature>
<dbReference type="STRING" id="6689.A0A423TI78"/>
<feature type="compositionally biased region" description="Basic residues" evidence="5">
    <location>
        <begin position="192"/>
        <end position="208"/>
    </location>
</feature>
<dbReference type="Pfam" id="PF09420">
    <property type="entry name" value="Nop16"/>
    <property type="match status" value="2"/>
</dbReference>
<comment type="caution">
    <text evidence="6">The sequence shown here is derived from an EMBL/GenBank/DDBJ whole genome shotgun (WGS) entry which is preliminary data.</text>
</comment>
<reference evidence="6 7" key="1">
    <citation type="submission" date="2018-04" db="EMBL/GenBank/DDBJ databases">
        <authorList>
            <person name="Zhang X."/>
            <person name="Yuan J."/>
            <person name="Li F."/>
            <person name="Xiang J."/>
        </authorList>
    </citation>
    <scope>NUCLEOTIDE SEQUENCE [LARGE SCALE GENOMIC DNA]</scope>
    <source>
        <tissue evidence="6">Muscle</tissue>
    </source>
</reference>
<evidence type="ECO:0000313" key="6">
    <source>
        <dbReference type="EMBL" id="ROT76158.1"/>
    </source>
</evidence>
<dbReference type="PANTHER" id="PTHR13243">
    <property type="entry name" value="HSPC111 PROTEIN-RELATED"/>
    <property type="match status" value="1"/>
</dbReference>
<dbReference type="PANTHER" id="PTHR13243:SF1">
    <property type="entry name" value="NUCLEOLAR PROTEIN 16"/>
    <property type="match status" value="1"/>
</dbReference>
<reference evidence="6 7" key="2">
    <citation type="submission" date="2019-01" db="EMBL/GenBank/DDBJ databases">
        <title>The decoding of complex shrimp genome reveals the adaptation for benthos swimmer, frequently molting mechanism and breeding impact on genome.</title>
        <authorList>
            <person name="Sun Y."/>
            <person name="Gao Y."/>
            <person name="Yu Y."/>
        </authorList>
    </citation>
    <scope>NUCLEOTIDE SEQUENCE [LARGE SCALE GENOMIC DNA]</scope>
    <source>
        <tissue evidence="6">Muscle</tissue>
    </source>
</reference>
<dbReference type="GO" id="GO:0005730">
    <property type="term" value="C:nucleolus"/>
    <property type="evidence" value="ECO:0007669"/>
    <property type="project" value="UniProtKB-SubCell"/>
</dbReference>
<dbReference type="OrthoDB" id="285729at2759"/>
<dbReference type="Proteomes" id="UP000283509">
    <property type="component" value="Unassembled WGS sequence"/>
</dbReference>
<proteinExistence type="inferred from homology"/>